<reference evidence="2" key="2">
    <citation type="submission" date="2020-09" db="EMBL/GenBank/DDBJ databases">
        <authorList>
            <person name="Sun Q."/>
            <person name="Zhou Y."/>
        </authorList>
    </citation>
    <scope>NUCLEOTIDE SEQUENCE</scope>
    <source>
        <strain evidence="2">CGMCC 1.15330</strain>
    </source>
</reference>
<dbReference type="Proteomes" id="UP000623067">
    <property type="component" value="Unassembled WGS sequence"/>
</dbReference>
<proteinExistence type="predicted"/>
<name>A0A916T0U7_9SPHN</name>
<organism evidence="2 3">
    <name type="scientific">Sphingomonas metalli</name>
    <dbReference type="NCBI Taxonomy" id="1779358"/>
    <lineage>
        <taxon>Bacteria</taxon>
        <taxon>Pseudomonadati</taxon>
        <taxon>Pseudomonadota</taxon>
        <taxon>Alphaproteobacteria</taxon>
        <taxon>Sphingomonadales</taxon>
        <taxon>Sphingomonadaceae</taxon>
        <taxon>Sphingomonas</taxon>
    </lineage>
</organism>
<reference evidence="2" key="1">
    <citation type="journal article" date="2014" name="Int. J. Syst. Evol. Microbiol.">
        <title>Complete genome sequence of Corynebacterium casei LMG S-19264T (=DSM 44701T), isolated from a smear-ripened cheese.</title>
        <authorList>
            <consortium name="US DOE Joint Genome Institute (JGI-PGF)"/>
            <person name="Walter F."/>
            <person name="Albersmeier A."/>
            <person name="Kalinowski J."/>
            <person name="Ruckert C."/>
        </authorList>
    </citation>
    <scope>NUCLEOTIDE SEQUENCE</scope>
    <source>
        <strain evidence="2">CGMCC 1.15330</strain>
    </source>
</reference>
<dbReference type="InterPro" id="IPR046163">
    <property type="entry name" value="DUF6165"/>
</dbReference>
<dbReference type="AlphaFoldDB" id="A0A916T0U7"/>
<dbReference type="RefSeq" id="WP_229664442.1">
    <property type="nucleotide sequence ID" value="NZ_BMIH01000002.1"/>
</dbReference>
<sequence length="158" mass="17288">MASIATPSVPVSWGELLDKLTILEIKRDRIARAEARANVAREYGLLRRIGGQALSREGVAPLVGALKQVNEALWEIEDAIREREAATDFGADFVALARQVYQQNDRRAALKRAINVQLESDLMEEKSYSGSETIRIAPPSLAASTEKRASEPGAQGRS</sequence>
<evidence type="ECO:0000313" key="2">
    <source>
        <dbReference type="EMBL" id="GGB27154.1"/>
    </source>
</evidence>
<keyword evidence="3" id="KW-1185">Reference proteome</keyword>
<evidence type="ECO:0000256" key="1">
    <source>
        <dbReference type="SAM" id="MobiDB-lite"/>
    </source>
</evidence>
<comment type="caution">
    <text evidence="2">The sequence shown here is derived from an EMBL/GenBank/DDBJ whole genome shotgun (WGS) entry which is preliminary data.</text>
</comment>
<dbReference type="Pfam" id="PF19662">
    <property type="entry name" value="DUF6165"/>
    <property type="match status" value="1"/>
</dbReference>
<evidence type="ECO:0000313" key="3">
    <source>
        <dbReference type="Proteomes" id="UP000623067"/>
    </source>
</evidence>
<feature type="region of interest" description="Disordered" evidence="1">
    <location>
        <begin position="126"/>
        <end position="158"/>
    </location>
</feature>
<accession>A0A916T0U7</accession>
<protein>
    <submittedName>
        <fullName evidence="2">Uncharacterized protein</fullName>
    </submittedName>
</protein>
<dbReference type="EMBL" id="BMIH01000002">
    <property type="protein sequence ID" value="GGB27154.1"/>
    <property type="molecule type" value="Genomic_DNA"/>
</dbReference>
<gene>
    <name evidence="2" type="ORF">GCM10011380_15970</name>
</gene>